<keyword evidence="1" id="KW-1133">Transmembrane helix</keyword>
<protein>
    <submittedName>
        <fullName evidence="2">ABC-type phosphate transport system, permease component</fullName>
    </submittedName>
</protein>
<dbReference type="AlphaFoldDB" id="A0A2X1X087"/>
<keyword evidence="1" id="KW-0812">Transmembrane</keyword>
<accession>A0A2X1X087</accession>
<sequence length="29" mass="3125">MTGIPSIVYGFFALTIIVPINKSILVEMG</sequence>
<evidence type="ECO:0000256" key="1">
    <source>
        <dbReference type="SAM" id="Phobius"/>
    </source>
</evidence>
<dbReference type="EMBL" id="UATM01000017">
    <property type="protein sequence ID" value="SPY36288.1"/>
    <property type="molecule type" value="Genomic_DNA"/>
</dbReference>
<keyword evidence="1" id="KW-0472">Membrane</keyword>
<proteinExistence type="predicted"/>
<organism evidence="2 3">
    <name type="scientific">Peptoniphilus harei</name>
    <dbReference type="NCBI Taxonomy" id="54005"/>
    <lineage>
        <taxon>Bacteria</taxon>
        <taxon>Bacillati</taxon>
        <taxon>Bacillota</taxon>
        <taxon>Tissierellia</taxon>
        <taxon>Tissierellales</taxon>
        <taxon>Peptoniphilaceae</taxon>
        <taxon>Peptoniphilus</taxon>
    </lineage>
</organism>
<feature type="transmembrane region" description="Helical" evidence="1">
    <location>
        <begin position="6"/>
        <end position="25"/>
    </location>
</feature>
<evidence type="ECO:0000313" key="2">
    <source>
        <dbReference type="EMBL" id="SPY36288.1"/>
    </source>
</evidence>
<dbReference type="Proteomes" id="UP000250070">
    <property type="component" value="Unassembled WGS sequence"/>
</dbReference>
<name>A0A2X1X087_9FIRM</name>
<gene>
    <name evidence="2" type="ORF">NCTC13076_00216</name>
</gene>
<reference evidence="2 3" key="1">
    <citation type="submission" date="2018-06" db="EMBL/GenBank/DDBJ databases">
        <authorList>
            <consortium name="Pathogen Informatics"/>
            <person name="Doyle S."/>
        </authorList>
    </citation>
    <scope>NUCLEOTIDE SEQUENCE [LARGE SCALE GENOMIC DNA]</scope>
    <source>
        <strain evidence="2 3">NCTC13076</strain>
    </source>
</reference>
<evidence type="ECO:0000313" key="3">
    <source>
        <dbReference type="Proteomes" id="UP000250070"/>
    </source>
</evidence>